<feature type="compositionally biased region" description="Basic and acidic residues" evidence="1">
    <location>
        <begin position="9"/>
        <end position="23"/>
    </location>
</feature>
<accession>A0A067RI32</accession>
<proteinExistence type="predicted"/>
<evidence type="ECO:0000256" key="1">
    <source>
        <dbReference type="SAM" id="MobiDB-lite"/>
    </source>
</evidence>
<feature type="region of interest" description="Disordered" evidence="1">
    <location>
        <begin position="1"/>
        <end position="36"/>
    </location>
</feature>
<dbReference type="AlphaFoldDB" id="A0A067RI32"/>
<protein>
    <submittedName>
        <fullName evidence="2">Uncharacterized protein</fullName>
    </submittedName>
</protein>
<evidence type="ECO:0000313" key="3">
    <source>
        <dbReference type="Proteomes" id="UP000027135"/>
    </source>
</evidence>
<keyword evidence="3" id="KW-1185">Reference proteome</keyword>
<organism evidence="2 3">
    <name type="scientific">Zootermopsis nevadensis</name>
    <name type="common">Dampwood termite</name>
    <dbReference type="NCBI Taxonomy" id="136037"/>
    <lineage>
        <taxon>Eukaryota</taxon>
        <taxon>Metazoa</taxon>
        <taxon>Ecdysozoa</taxon>
        <taxon>Arthropoda</taxon>
        <taxon>Hexapoda</taxon>
        <taxon>Insecta</taxon>
        <taxon>Pterygota</taxon>
        <taxon>Neoptera</taxon>
        <taxon>Polyneoptera</taxon>
        <taxon>Dictyoptera</taxon>
        <taxon>Blattodea</taxon>
        <taxon>Blattoidea</taxon>
        <taxon>Termitoidae</taxon>
        <taxon>Termopsidae</taxon>
        <taxon>Zootermopsis</taxon>
    </lineage>
</organism>
<dbReference type="Proteomes" id="UP000027135">
    <property type="component" value="Unassembled WGS sequence"/>
</dbReference>
<gene>
    <name evidence="2" type="ORF">L798_12781</name>
</gene>
<feature type="compositionally biased region" description="Polar residues" evidence="1">
    <location>
        <begin position="81"/>
        <end position="92"/>
    </location>
</feature>
<name>A0A067RI32_ZOONE</name>
<evidence type="ECO:0000313" key="2">
    <source>
        <dbReference type="EMBL" id="KDR22648.1"/>
    </source>
</evidence>
<feature type="compositionally biased region" description="Basic and acidic residues" evidence="1">
    <location>
        <begin position="93"/>
        <end position="103"/>
    </location>
</feature>
<dbReference type="InParanoid" id="A0A067RI32"/>
<reference evidence="2 3" key="1">
    <citation type="journal article" date="2014" name="Nat. Commun.">
        <title>Molecular traces of alternative social organization in a termite genome.</title>
        <authorList>
            <person name="Terrapon N."/>
            <person name="Li C."/>
            <person name="Robertson H.M."/>
            <person name="Ji L."/>
            <person name="Meng X."/>
            <person name="Booth W."/>
            <person name="Chen Z."/>
            <person name="Childers C.P."/>
            <person name="Glastad K.M."/>
            <person name="Gokhale K."/>
            <person name="Gowin J."/>
            <person name="Gronenberg W."/>
            <person name="Hermansen R.A."/>
            <person name="Hu H."/>
            <person name="Hunt B.G."/>
            <person name="Huylmans A.K."/>
            <person name="Khalil S.M."/>
            <person name="Mitchell R.D."/>
            <person name="Munoz-Torres M.C."/>
            <person name="Mustard J.A."/>
            <person name="Pan H."/>
            <person name="Reese J.T."/>
            <person name="Scharf M.E."/>
            <person name="Sun F."/>
            <person name="Vogel H."/>
            <person name="Xiao J."/>
            <person name="Yang W."/>
            <person name="Yang Z."/>
            <person name="Yang Z."/>
            <person name="Zhou J."/>
            <person name="Zhu J."/>
            <person name="Brent C.S."/>
            <person name="Elsik C.G."/>
            <person name="Goodisman M.A."/>
            <person name="Liberles D.A."/>
            <person name="Roe R.M."/>
            <person name="Vargo E.L."/>
            <person name="Vilcinskas A."/>
            <person name="Wang J."/>
            <person name="Bornberg-Bauer E."/>
            <person name="Korb J."/>
            <person name="Zhang G."/>
            <person name="Liebig J."/>
        </authorList>
    </citation>
    <scope>NUCLEOTIDE SEQUENCE [LARGE SCALE GENOMIC DNA]</scope>
    <source>
        <tissue evidence="2">Whole organism</tissue>
    </source>
</reference>
<dbReference type="EMBL" id="KK852498">
    <property type="protein sequence ID" value="KDR22648.1"/>
    <property type="molecule type" value="Genomic_DNA"/>
</dbReference>
<sequence length="103" mass="11997">MPHIRRQRNSREPGVDERDREVHGFSPQSGHRELGHRDLRFSSHDHAHHPVPRAIVGKRAPRPVCGHDELRPAFVTATKKFSNRTPRFNATDTKNENRHWTQS</sequence>
<feature type="region of interest" description="Disordered" evidence="1">
    <location>
        <begin position="81"/>
        <end position="103"/>
    </location>
</feature>